<proteinExistence type="inferred from homology"/>
<organism evidence="8 9">
    <name type="scientific">Candidatus Curtissbacteria bacterium RIFCSPHIGHO2_12_41_11</name>
    <dbReference type="NCBI Taxonomy" id="1797718"/>
    <lineage>
        <taxon>Bacteria</taxon>
        <taxon>Candidatus Curtissiibacteriota</taxon>
    </lineage>
</organism>
<comment type="cofactor">
    <cofactor evidence="1">
        <name>Zn(2+)</name>
        <dbReference type="ChEBI" id="CHEBI:29105"/>
    </cofactor>
</comment>
<keyword evidence="6" id="KW-0378">Hydrolase</keyword>
<dbReference type="InterPro" id="IPR023091">
    <property type="entry name" value="MetalPrtase_cat_dom_sf_prd"/>
</dbReference>
<comment type="similarity">
    <text evidence="2">Belongs to the endoribonuclease YbeY family.</text>
</comment>
<evidence type="ECO:0000256" key="6">
    <source>
        <dbReference type="ARBA" id="ARBA00022801"/>
    </source>
</evidence>
<dbReference type="SUPFAM" id="SSF55486">
    <property type="entry name" value="Metalloproteases ('zincins'), catalytic domain"/>
    <property type="match status" value="1"/>
</dbReference>
<keyword evidence="3" id="KW-0540">Nuclease</keyword>
<accession>A0A1F5H4W4</accession>
<evidence type="ECO:0000256" key="7">
    <source>
        <dbReference type="ARBA" id="ARBA00022833"/>
    </source>
</evidence>
<name>A0A1F5H4W4_9BACT</name>
<dbReference type="Pfam" id="PF02130">
    <property type="entry name" value="YbeY"/>
    <property type="match status" value="1"/>
</dbReference>
<keyword evidence="4" id="KW-0479">Metal-binding</keyword>
<dbReference type="EMBL" id="MFBH01000033">
    <property type="protein sequence ID" value="OGD99151.1"/>
    <property type="molecule type" value="Genomic_DNA"/>
</dbReference>
<reference evidence="8 9" key="1">
    <citation type="journal article" date="2016" name="Nat. Commun.">
        <title>Thousands of microbial genomes shed light on interconnected biogeochemical processes in an aquifer system.</title>
        <authorList>
            <person name="Anantharaman K."/>
            <person name="Brown C.T."/>
            <person name="Hug L.A."/>
            <person name="Sharon I."/>
            <person name="Castelle C.J."/>
            <person name="Probst A.J."/>
            <person name="Thomas B.C."/>
            <person name="Singh A."/>
            <person name="Wilkins M.J."/>
            <person name="Karaoz U."/>
            <person name="Brodie E.L."/>
            <person name="Williams K.H."/>
            <person name="Hubbard S.S."/>
            <person name="Banfield J.F."/>
        </authorList>
    </citation>
    <scope>NUCLEOTIDE SEQUENCE [LARGE SCALE GENOMIC DNA]</scope>
</reference>
<evidence type="ECO:0000256" key="1">
    <source>
        <dbReference type="ARBA" id="ARBA00001947"/>
    </source>
</evidence>
<dbReference type="GO" id="GO:0046872">
    <property type="term" value="F:metal ion binding"/>
    <property type="evidence" value="ECO:0007669"/>
    <property type="project" value="UniProtKB-KW"/>
</dbReference>
<dbReference type="AlphaFoldDB" id="A0A1F5H4W4"/>
<gene>
    <name evidence="8" type="ORF">A2W45_02670</name>
</gene>
<dbReference type="NCBIfam" id="TIGR00043">
    <property type="entry name" value="rRNA maturation RNase YbeY"/>
    <property type="match status" value="1"/>
</dbReference>
<dbReference type="InterPro" id="IPR002036">
    <property type="entry name" value="YbeY"/>
</dbReference>
<dbReference type="GO" id="GO:0004519">
    <property type="term" value="F:endonuclease activity"/>
    <property type="evidence" value="ECO:0007669"/>
    <property type="project" value="UniProtKB-KW"/>
</dbReference>
<dbReference type="Gene3D" id="3.40.390.30">
    <property type="entry name" value="Metalloproteases ('zincins'), catalytic domain"/>
    <property type="match status" value="1"/>
</dbReference>
<evidence type="ECO:0000313" key="9">
    <source>
        <dbReference type="Proteomes" id="UP000178393"/>
    </source>
</evidence>
<protein>
    <submittedName>
        <fullName evidence="8">rRNA maturation RNase YbeY</fullName>
    </submittedName>
</protein>
<evidence type="ECO:0000256" key="4">
    <source>
        <dbReference type="ARBA" id="ARBA00022723"/>
    </source>
</evidence>
<dbReference type="Proteomes" id="UP000178393">
    <property type="component" value="Unassembled WGS sequence"/>
</dbReference>
<evidence type="ECO:0000256" key="3">
    <source>
        <dbReference type="ARBA" id="ARBA00022722"/>
    </source>
</evidence>
<comment type="caution">
    <text evidence="8">The sequence shown here is derived from an EMBL/GenBank/DDBJ whole genome shotgun (WGS) entry which is preliminary data.</text>
</comment>
<evidence type="ECO:0000256" key="2">
    <source>
        <dbReference type="ARBA" id="ARBA00010875"/>
    </source>
</evidence>
<keyword evidence="7" id="KW-0862">Zinc</keyword>
<evidence type="ECO:0000313" key="8">
    <source>
        <dbReference type="EMBL" id="OGD99151.1"/>
    </source>
</evidence>
<dbReference type="GO" id="GO:0006364">
    <property type="term" value="P:rRNA processing"/>
    <property type="evidence" value="ECO:0007669"/>
    <property type="project" value="InterPro"/>
</dbReference>
<evidence type="ECO:0000256" key="5">
    <source>
        <dbReference type="ARBA" id="ARBA00022759"/>
    </source>
</evidence>
<keyword evidence="5" id="KW-0255">Endonuclease</keyword>
<sequence>MVNVIIHTDTRYPVNRKVIRRAVLDTFSEFKVESGDLEVSVAVVGSRKMKDLSLKFLKDGKTHEVLAFAQEEISQSDGRGFVNPPDNILRLGDIVLCWPEILKEASRQDSMVDDQLYFLTGHATEHLLGKHHE</sequence>
<dbReference type="GO" id="GO:0004222">
    <property type="term" value="F:metalloendopeptidase activity"/>
    <property type="evidence" value="ECO:0007669"/>
    <property type="project" value="InterPro"/>
</dbReference>